<keyword evidence="3" id="KW-1003">Cell membrane</keyword>
<evidence type="ECO:0000313" key="11">
    <source>
        <dbReference type="Proteomes" id="UP000624703"/>
    </source>
</evidence>
<dbReference type="PANTHER" id="PTHR30221:SF8">
    <property type="entry name" value="SMALL-CONDUCTANCE MECHANOSENSITIVE CHANNEL"/>
    <property type="match status" value="1"/>
</dbReference>
<keyword evidence="5 7" id="KW-1133">Transmembrane helix</keyword>
<feature type="transmembrane region" description="Helical" evidence="7">
    <location>
        <begin position="51"/>
        <end position="74"/>
    </location>
</feature>
<evidence type="ECO:0000256" key="6">
    <source>
        <dbReference type="ARBA" id="ARBA00023136"/>
    </source>
</evidence>
<evidence type="ECO:0000256" key="1">
    <source>
        <dbReference type="ARBA" id="ARBA00004651"/>
    </source>
</evidence>
<comment type="subcellular location">
    <subcellularLocation>
        <location evidence="1">Cell membrane</location>
        <topology evidence="1">Multi-pass membrane protein</topology>
    </subcellularLocation>
</comment>
<dbReference type="AlphaFoldDB" id="A0A8J7MED5"/>
<dbReference type="RefSeq" id="WP_200311864.1">
    <property type="nucleotide sequence ID" value="NZ_JAENIM010000041.1"/>
</dbReference>
<evidence type="ECO:0000256" key="3">
    <source>
        <dbReference type="ARBA" id="ARBA00022475"/>
    </source>
</evidence>
<sequence length="154" mass="16657">MQTNIWLAAGIFILFLLGSTAIDLTLKRIARHYDANANEAFRLLANSQRTVLIFIGLILALSKLGFNVSALVAGLGLTGFALGFALKDAISNLVAGIMIVIYQPVELGNQIEVANTKGKVVDLNLRYLTLESDGLTHLIPNSLLLSNKVTIHQK</sequence>
<gene>
    <name evidence="10" type="ORF">JIN82_11880</name>
</gene>
<dbReference type="InterPro" id="IPR011014">
    <property type="entry name" value="MscS_channel_TM-2"/>
</dbReference>
<evidence type="ECO:0000256" key="4">
    <source>
        <dbReference type="ARBA" id="ARBA00022692"/>
    </source>
</evidence>
<keyword evidence="6 7" id="KW-0472">Membrane</keyword>
<evidence type="ECO:0000256" key="2">
    <source>
        <dbReference type="ARBA" id="ARBA00008017"/>
    </source>
</evidence>
<keyword evidence="11" id="KW-1185">Reference proteome</keyword>
<dbReference type="EMBL" id="JAENIM010000041">
    <property type="protein sequence ID" value="MBK1791852.1"/>
    <property type="molecule type" value="Genomic_DNA"/>
</dbReference>
<dbReference type="Gene3D" id="2.30.30.60">
    <property type="match status" value="1"/>
</dbReference>
<feature type="domain" description="Mechanosensitive ion channel transmembrane helices 2/3" evidence="9">
    <location>
        <begin position="51"/>
        <end position="87"/>
    </location>
</feature>
<dbReference type="Pfam" id="PF21088">
    <property type="entry name" value="MS_channel_1st"/>
    <property type="match status" value="1"/>
</dbReference>
<dbReference type="InterPro" id="IPR006685">
    <property type="entry name" value="MscS_channel_2nd"/>
</dbReference>
<keyword evidence="4 7" id="KW-0812">Transmembrane</keyword>
<evidence type="ECO:0000313" key="10">
    <source>
        <dbReference type="EMBL" id="MBK1791852.1"/>
    </source>
</evidence>
<evidence type="ECO:0000259" key="9">
    <source>
        <dbReference type="Pfam" id="PF21088"/>
    </source>
</evidence>
<dbReference type="InterPro" id="IPR010920">
    <property type="entry name" value="LSM_dom_sf"/>
</dbReference>
<dbReference type="SUPFAM" id="SSF50182">
    <property type="entry name" value="Sm-like ribonucleoproteins"/>
    <property type="match status" value="1"/>
</dbReference>
<comment type="similarity">
    <text evidence="2">Belongs to the MscS (TC 1.A.23) family.</text>
</comment>
<accession>A0A8J7MED5</accession>
<dbReference type="GO" id="GO:0008381">
    <property type="term" value="F:mechanosensitive monoatomic ion channel activity"/>
    <property type="evidence" value="ECO:0007669"/>
    <property type="project" value="InterPro"/>
</dbReference>
<evidence type="ECO:0000259" key="8">
    <source>
        <dbReference type="Pfam" id="PF00924"/>
    </source>
</evidence>
<protein>
    <submittedName>
        <fullName evidence="10">Mechanosensitive ion channel</fullName>
    </submittedName>
</protein>
<dbReference type="Pfam" id="PF00924">
    <property type="entry name" value="MS_channel_2nd"/>
    <property type="match status" value="1"/>
</dbReference>
<organism evidence="10 11">
    <name type="scientific">Persicirhabdus sediminis</name>
    <dbReference type="NCBI Taxonomy" id="454144"/>
    <lineage>
        <taxon>Bacteria</taxon>
        <taxon>Pseudomonadati</taxon>
        <taxon>Verrucomicrobiota</taxon>
        <taxon>Verrucomicrobiia</taxon>
        <taxon>Verrucomicrobiales</taxon>
        <taxon>Verrucomicrobiaceae</taxon>
        <taxon>Persicirhabdus</taxon>
    </lineage>
</organism>
<dbReference type="PANTHER" id="PTHR30221">
    <property type="entry name" value="SMALL-CONDUCTANCE MECHANOSENSITIVE CHANNEL"/>
    <property type="match status" value="1"/>
</dbReference>
<dbReference type="Proteomes" id="UP000624703">
    <property type="component" value="Unassembled WGS sequence"/>
</dbReference>
<evidence type="ECO:0000256" key="7">
    <source>
        <dbReference type="SAM" id="Phobius"/>
    </source>
</evidence>
<feature type="domain" description="Mechanosensitive ion channel MscS" evidence="8">
    <location>
        <begin position="88"/>
        <end position="150"/>
    </location>
</feature>
<feature type="transmembrane region" description="Helical" evidence="7">
    <location>
        <begin position="6"/>
        <end position="26"/>
    </location>
</feature>
<reference evidence="10" key="1">
    <citation type="submission" date="2021-01" db="EMBL/GenBank/DDBJ databases">
        <title>Modified the classification status of verrucomicrobia.</title>
        <authorList>
            <person name="Feng X."/>
        </authorList>
    </citation>
    <scope>NUCLEOTIDE SEQUENCE</scope>
    <source>
        <strain evidence="10">_KCTC 22039</strain>
    </source>
</reference>
<dbReference type="GO" id="GO:0005886">
    <property type="term" value="C:plasma membrane"/>
    <property type="evidence" value="ECO:0007669"/>
    <property type="project" value="UniProtKB-SubCell"/>
</dbReference>
<name>A0A8J7MED5_9BACT</name>
<dbReference type="InterPro" id="IPR049142">
    <property type="entry name" value="MS_channel_1st"/>
</dbReference>
<dbReference type="SUPFAM" id="SSF82861">
    <property type="entry name" value="Mechanosensitive channel protein MscS (YggB), transmembrane region"/>
    <property type="match status" value="1"/>
</dbReference>
<dbReference type="InterPro" id="IPR045275">
    <property type="entry name" value="MscS_archaea/bacteria_type"/>
</dbReference>
<proteinExistence type="inferred from homology"/>
<comment type="caution">
    <text evidence="10">The sequence shown here is derived from an EMBL/GenBank/DDBJ whole genome shotgun (WGS) entry which is preliminary data.</text>
</comment>
<dbReference type="Gene3D" id="1.10.287.1260">
    <property type="match status" value="1"/>
</dbReference>
<dbReference type="InterPro" id="IPR023408">
    <property type="entry name" value="MscS_beta-dom_sf"/>
</dbReference>
<evidence type="ECO:0000256" key="5">
    <source>
        <dbReference type="ARBA" id="ARBA00022989"/>
    </source>
</evidence>